<dbReference type="CDD" id="cd01414">
    <property type="entry name" value="SAICAR_synt_Sc"/>
    <property type="match status" value="1"/>
</dbReference>
<dbReference type="HAMAP" id="MF_00137">
    <property type="entry name" value="SAICAR_synth"/>
    <property type="match status" value="1"/>
</dbReference>
<evidence type="ECO:0000256" key="2">
    <source>
        <dbReference type="ARBA" id="ARBA00010190"/>
    </source>
</evidence>
<organism evidence="13 14">
    <name type="scientific">Paenibacillus ginsengarvi</name>
    <dbReference type="NCBI Taxonomy" id="400777"/>
    <lineage>
        <taxon>Bacteria</taxon>
        <taxon>Bacillati</taxon>
        <taxon>Bacillota</taxon>
        <taxon>Bacilli</taxon>
        <taxon>Bacillales</taxon>
        <taxon>Paenibacillaceae</taxon>
        <taxon>Paenibacillus</taxon>
    </lineage>
</organism>
<comment type="catalytic activity">
    <reaction evidence="10 11">
        <text>5-amino-1-(5-phospho-D-ribosyl)imidazole-4-carboxylate + L-aspartate + ATP = (2S)-2-[5-amino-1-(5-phospho-beta-D-ribosyl)imidazole-4-carboxamido]succinate + ADP + phosphate + 2 H(+)</text>
        <dbReference type="Rhea" id="RHEA:22628"/>
        <dbReference type="ChEBI" id="CHEBI:15378"/>
        <dbReference type="ChEBI" id="CHEBI:29991"/>
        <dbReference type="ChEBI" id="CHEBI:30616"/>
        <dbReference type="ChEBI" id="CHEBI:43474"/>
        <dbReference type="ChEBI" id="CHEBI:58443"/>
        <dbReference type="ChEBI" id="CHEBI:77657"/>
        <dbReference type="ChEBI" id="CHEBI:456216"/>
        <dbReference type="EC" id="6.3.2.6"/>
    </reaction>
</comment>
<dbReference type="Gene3D" id="3.30.470.20">
    <property type="entry name" value="ATP-grasp fold, B domain"/>
    <property type="match status" value="1"/>
</dbReference>
<dbReference type="GO" id="GO:0006189">
    <property type="term" value="P:'de novo' IMP biosynthetic process"/>
    <property type="evidence" value="ECO:0007669"/>
    <property type="project" value="UniProtKB-UniRule"/>
</dbReference>
<gene>
    <name evidence="11" type="primary">purC</name>
    <name evidence="13" type="ORF">D7M11_35685</name>
</gene>
<dbReference type="AlphaFoldDB" id="A0A3B0AJP7"/>
<dbReference type="EC" id="6.3.2.6" evidence="3 11"/>
<dbReference type="Gene3D" id="3.30.200.20">
    <property type="entry name" value="Phosphorylase Kinase, domain 1"/>
    <property type="match status" value="1"/>
</dbReference>
<dbReference type="Proteomes" id="UP000282311">
    <property type="component" value="Unassembled WGS sequence"/>
</dbReference>
<dbReference type="UniPathway" id="UPA00074">
    <property type="reaction ID" value="UER00131"/>
</dbReference>
<dbReference type="EMBL" id="RBAH01000055">
    <property type="protein sequence ID" value="RKN60842.1"/>
    <property type="molecule type" value="Genomic_DNA"/>
</dbReference>
<accession>A0A3B0AJP7</accession>
<name>A0A3B0AJP7_9BACL</name>
<reference evidence="13 14" key="1">
    <citation type="journal article" date="2007" name="Int. J. Syst. Evol. Microbiol.">
        <title>Paenibacillus ginsengarvi sp. nov., isolated from soil from ginseng cultivation.</title>
        <authorList>
            <person name="Yoon M.H."/>
            <person name="Ten L.N."/>
            <person name="Im W.T."/>
        </authorList>
    </citation>
    <scope>NUCLEOTIDE SEQUENCE [LARGE SCALE GENOMIC DNA]</scope>
    <source>
        <strain evidence="13 14">KCTC 13059</strain>
    </source>
</reference>
<keyword evidence="7 11" id="KW-0658">Purine biosynthesis</keyword>
<dbReference type="GO" id="GO:0005524">
    <property type="term" value="F:ATP binding"/>
    <property type="evidence" value="ECO:0007669"/>
    <property type="project" value="UniProtKB-KW"/>
</dbReference>
<evidence type="ECO:0000256" key="1">
    <source>
        <dbReference type="ARBA" id="ARBA00004672"/>
    </source>
</evidence>
<dbReference type="PROSITE" id="PS01057">
    <property type="entry name" value="SAICAR_SYNTHETASE_1"/>
    <property type="match status" value="1"/>
</dbReference>
<comment type="caution">
    <text evidence="13">The sequence shown here is derived from an EMBL/GenBank/DDBJ whole genome shotgun (WGS) entry which is preliminary data.</text>
</comment>
<dbReference type="OrthoDB" id="9801549at2"/>
<evidence type="ECO:0000313" key="13">
    <source>
        <dbReference type="EMBL" id="RKN60842.1"/>
    </source>
</evidence>
<protein>
    <recommendedName>
        <fullName evidence="4 11">Phosphoribosylaminoimidazole-succinocarboxamide synthase</fullName>
        <ecNumber evidence="3 11">6.3.2.6</ecNumber>
    </recommendedName>
    <alternativeName>
        <fullName evidence="9 11">SAICAR synthetase</fullName>
    </alternativeName>
</protein>
<evidence type="ECO:0000259" key="12">
    <source>
        <dbReference type="Pfam" id="PF01259"/>
    </source>
</evidence>
<dbReference type="NCBIfam" id="NF009251">
    <property type="entry name" value="PRK12607.1"/>
    <property type="match status" value="1"/>
</dbReference>
<dbReference type="PANTHER" id="PTHR43700">
    <property type="entry name" value="PHOSPHORIBOSYLAMINOIMIDAZOLE-SUCCINOCARBOXAMIDE SYNTHASE"/>
    <property type="match status" value="1"/>
</dbReference>
<dbReference type="PROSITE" id="PS01058">
    <property type="entry name" value="SAICAR_SYNTHETASE_2"/>
    <property type="match status" value="1"/>
</dbReference>
<feature type="domain" description="SAICAR synthetase/ADE2 N-terminal" evidence="12">
    <location>
        <begin position="30"/>
        <end position="272"/>
    </location>
</feature>
<proteinExistence type="inferred from homology"/>
<dbReference type="Pfam" id="PF01259">
    <property type="entry name" value="SAICAR_synt"/>
    <property type="match status" value="1"/>
</dbReference>
<keyword evidence="6 11" id="KW-0547">Nucleotide-binding</keyword>
<sequence length="322" mass="37113">MISKEMIRKNLMNCLDDTSFLNVPGFRKDKVRDTYDLGDSLILITTDRQSAFDRILANIPFKGQVLNQISAFWFENTSDIIRNHVIKIPDPNVTIGKKCKVFPVEFVVRAYLTGSTDTSAWVQYSQGIRDMCGNILPDGMKRNQKFEKPILTPSKKSALHDESVSATQIVDEGLIDKETWEYFQKIAFSLFARGTEIAARNGLILVDTKYEFGIDDKGEILLIDEIHTPDSSRYWIKETFESRLAEGKEPENVDKEFLRLWFREHCDPYKDEILPSAPDDLVIELSHRYIRLFEMITGKEFAVDGTHSVKERLQKNLNAYLI</sequence>
<dbReference type="InterPro" id="IPR028923">
    <property type="entry name" value="SAICAR_synt/ADE2_N"/>
</dbReference>
<dbReference type="GO" id="GO:0005737">
    <property type="term" value="C:cytoplasm"/>
    <property type="evidence" value="ECO:0007669"/>
    <property type="project" value="TreeGrafter"/>
</dbReference>
<comment type="similarity">
    <text evidence="2 11">Belongs to the SAICAR synthetase family.</text>
</comment>
<evidence type="ECO:0000256" key="7">
    <source>
        <dbReference type="ARBA" id="ARBA00022755"/>
    </source>
</evidence>
<evidence type="ECO:0000313" key="14">
    <source>
        <dbReference type="Proteomes" id="UP000282311"/>
    </source>
</evidence>
<evidence type="ECO:0000256" key="4">
    <source>
        <dbReference type="ARBA" id="ARBA00016460"/>
    </source>
</evidence>
<dbReference type="FunFam" id="3.30.200.20:FF:000199">
    <property type="entry name" value="Phosphoribosylaminoimidazole-succinocarboxamide synthase"/>
    <property type="match status" value="1"/>
</dbReference>
<dbReference type="InterPro" id="IPR018236">
    <property type="entry name" value="SAICAR_synthetase_CS"/>
</dbReference>
<evidence type="ECO:0000256" key="3">
    <source>
        <dbReference type="ARBA" id="ARBA00012217"/>
    </source>
</evidence>
<evidence type="ECO:0000256" key="8">
    <source>
        <dbReference type="ARBA" id="ARBA00022840"/>
    </source>
</evidence>
<evidence type="ECO:0000256" key="6">
    <source>
        <dbReference type="ARBA" id="ARBA00022741"/>
    </source>
</evidence>
<evidence type="ECO:0000256" key="9">
    <source>
        <dbReference type="ARBA" id="ARBA00030409"/>
    </source>
</evidence>
<keyword evidence="14" id="KW-1185">Reference proteome</keyword>
<comment type="pathway">
    <text evidence="1 11">Purine metabolism; IMP biosynthesis via de novo pathway; 5-amino-1-(5-phospho-D-ribosyl)imidazole-4-carboxamide from 5-amino-1-(5-phospho-D-ribosyl)imidazole-4-carboxylate: step 1/2.</text>
</comment>
<dbReference type="RefSeq" id="WP_120752033.1">
    <property type="nucleotide sequence ID" value="NZ_RBAH01000055.1"/>
</dbReference>
<evidence type="ECO:0000256" key="10">
    <source>
        <dbReference type="ARBA" id="ARBA00048475"/>
    </source>
</evidence>
<dbReference type="SUPFAM" id="SSF56104">
    <property type="entry name" value="SAICAR synthase-like"/>
    <property type="match status" value="1"/>
</dbReference>
<evidence type="ECO:0000256" key="5">
    <source>
        <dbReference type="ARBA" id="ARBA00022598"/>
    </source>
</evidence>
<keyword evidence="5 11" id="KW-0436">Ligase</keyword>
<dbReference type="GO" id="GO:0004639">
    <property type="term" value="F:phosphoribosylaminoimidazolesuccinocarboxamide synthase activity"/>
    <property type="evidence" value="ECO:0007669"/>
    <property type="project" value="UniProtKB-UniRule"/>
</dbReference>
<dbReference type="PANTHER" id="PTHR43700:SF1">
    <property type="entry name" value="PHOSPHORIBOSYLAMINOIMIDAZOLE-SUCCINOCARBOXAMIDE SYNTHASE"/>
    <property type="match status" value="1"/>
</dbReference>
<evidence type="ECO:0000256" key="11">
    <source>
        <dbReference type="HAMAP-Rule" id="MF_00137"/>
    </source>
</evidence>
<keyword evidence="8 11" id="KW-0067">ATP-binding</keyword>